<dbReference type="InterPro" id="IPR050083">
    <property type="entry name" value="HtpX_protease"/>
</dbReference>
<keyword evidence="6" id="KW-0378">Hydrolase</keyword>
<keyword evidence="7" id="KW-0862">Zinc</keyword>
<keyword evidence="3" id="KW-0645">Protease</keyword>
<dbReference type="Pfam" id="PF01435">
    <property type="entry name" value="Peptidase_M48"/>
    <property type="match status" value="1"/>
</dbReference>
<protein>
    <recommendedName>
        <fullName evidence="12">Peptidase M48 domain-containing protein</fullName>
    </recommendedName>
</protein>
<gene>
    <name evidence="13" type="ORF">EWM62_11220</name>
</gene>
<evidence type="ECO:0000256" key="10">
    <source>
        <dbReference type="ARBA" id="ARBA00023136"/>
    </source>
</evidence>
<keyword evidence="8 11" id="KW-1133">Transmembrane helix</keyword>
<keyword evidence="4 11" id="KW-0812">Transmembrane</keyword>
<evidence type="ECO:0000259" key="12">
    <source>
        <dbReference type="Pfam" id="PF01435"/>
    </source>
</evidence>
<evidence type="ECO:0000256" key="4">
    <source>
        <dbReference type="ARBA" id="ARBA00022692"/>
    </source>
</evidence>
<organism evidence="13 14">
    <name type="scientific">Mucilaginibacter terrigena</name>
    <dbReference type="NCBI Taxonomy" id="2492395"/>
    <lineage>
        <taxon>Bacteria</taxon>
        <taxon>Pseudomonadati</taxon>
        <taxon>Bacteroidota</taxon>
        <taxon>Sphingobacteriia</taxon>
        <taxon>Sphingobacteriales</taxon>
        <taxon>Sphingobacteriaceae</taxon>
        <taxon>Mucilaginibacter</taxon>
    </lineage>
</organism>
<keyword evidence="5" id="KW-0479">Metal-binding</keyword>
<evidence type="ECO:0000256" key="7">
    <source>
        <dbReference type="ARBA" id="ARBA00022833"/>
    </source>
</evidence>
<reference evidence="13 14" key="1">
    <citation type="submission" date="2019-02" db="EMBL/GenBank/DDBJ databases">
        <title>Bacterial novel species Mucilaginibacter sp. 17JY9-4 isolated from soil.</title>
        <authorList>
            <person name="Jung H.-Y."/>
        </authorList>
    </citation>
    <scope>NUCLEOTIDE SEQUENCE [LARGE SCALE GENOMIC DNA]</scope>
    <source>
        <strain evidence="13 14">17JY9-4</strain>
    </source>
</reference>
<evidence type="ECO:0000256" key="1">
    <source>
        <dbReference type="ARBA" id="ARBA00001947"/>
    </source>
</evidence>
<keyword evidence="10 11" id="KW-0472">Membrane</keyword>
<dbReference type="GO" id="GO:0046872">
    <property type="term" value="F:metal ion binding"/>
    <property type="evidence" value="ECO:0007669"/>
    <property type="project" value="UniProtKB-KW"/>
</dbReference>
<keyword evidence="14" id="KW-1185">Reference proteome</keyword>
<dbReference type="PANTHER" id="PTHR43221">
    <property type="entry name" value="PROTEASE HTPX"/>
    <property type="match status" value="1"/>
</dbReference>
<name>A0A4Q5LMC8_9SPHI</name>
<dbReference type="EMBL" id="SEWG01000004">
    <property type="protein sequence ID" value="RYU90105.1"/>
    <property type="molecule type" value="Genomic_DNA"/>
</dbReference>
<accession>A0A4Q5LMC8</accession>
<evidence type="ECO:0000256" key="3">
    <source>
        <dbReference type="ARBA" id="ARBA00022670"/>
    </source>
</evidence>
<evidence type="ECO:0000313" key="13">
    <source>
        <dbReference type="EMBL" id="RYU90105.1"/>
    </source>
</evidence>
<feature type="transmembrane region" description="Helical" evidence="11">
    <location>
        <begin position="38"/>
        <end position="67"/>
    </location>
</feature>
<proteinExistence type="predicted"/>
<dbReference type="AlphaFoldDB" id="A0A4Q5LMC8"/>
<evidence type="ECO:0000256" key="6">
    <source>
        <dbReference type="ARBA" id="ARBA00022801"/>
    </source>
</evidence>
<dbReference type="RefSeq" id="WP_129876762.1">
    <property type="nucleotide sequence ID" value="NZ_SEWG01000004.1"/>
</dbReference>
<sequence>MNTNLSLAFPPVPAGADKEILKPSASFNSNVYRSIGAVLFFIITYIVLLLAVVGLAIAFGALGVAIIAAKVGFLTLVLGAALIGSGILLIYFIIKFLFKKHVTDYSGMIEVYEDDQQKLFAFIRQLTKETNAPFPKHIFLSADVNAGVFYDSSFWSMFFPVKKNLKIGLGLVNSLNISEFKAVMAHEFGHFSQRSMKFGSYVYNMNKVIHNLLYDNEGYGRVLNSMSKLHSLFTLTAWINIQVIRVIQYILKQVYVVLNKTHMGLSREMEFHADARAAYVSGSNQVISSLKRIEVGQLCYDELLNYWSRQLEKDNRSDNFYPQHLEMIKHYSVQNKLTIDANGLPVIPNGIDVVNTSQVVINDQWSSHPSTADREARLASLNLQTMVIEDTAWSLFNEAGALQQLLTDDVYSTTSATEKTERIGLEVFKSDFFANPDQYNLDDFYKGYYDGRGISQFDVDEAVKELAAAYPQKIEELLSADNTGLPTAIDRMQQDINVLQSIVNDGNNIKTFDYKGVKHRASDAAATMQAIEQERLAAVQQMEKLDKDIFMYFYGIAKSDTDKELLVAKYKKLFNVNDDSQNDYELYTDVMTYFNNVYVTMPYDKIEDNLHDIYAREVKLKPRMLEILQDEESLAYFSDEQLKALKHYCTTKLTYFSGRKYDNAAINAFNEGTGAYILAVTNRNFQTKKDLLSFQVSVLNSK</sequence>
<evidence type="ECO:0000313" key="14">
    <source>
        <dbReference type="Proteomes" id="UP000293331"/>
    </source>
</evidence>
<keyword evidence="2" id="KW-1003">Cell membrane</keyword>
<dbReference type="OrthoDB" id="9789270at2"/>
<comment type="caution">
    <text evidence="13">The sequence shown here is derived from an EMBL/GenBank/DDBJ whole genome shotgun (WGS) entry which is preliminary data.</text>
</comment>
<evidence type="ECO:0000256" key="11">
    <source>
        <dbReference type="SAM" id="Phobius"/>
    </source>
</evidence>
<comment type="cofactor">
    <cofactor evidence="1">
        <name>Zn(2+)</name>
        <dbReference type="ChEBI" id="CHEBI:29105"/>
    </cofactor>
</comment>
<dbReference type="Proteomes" id="UP000293331">
    <property type="component" value="Unassembled WGS sequence"/>
</dbReference>
<feature type="domain" description="Peptidase M48" evidence="12">
    <location>
        <begin position="165"/>
        <end position="379"/>
    </location>
</feature>
<dbReference type="GO" id="GO:0006508">
    <property type="term" value="P:proteolysis"/>
    <property type="evidence" value="ECO:0007669"/>
    <property type="project" value="UniProtKB-KW"/>
</dbReference>
<dbReference type="InterPro" id="IPR001915">
    <property type="entry name" value="Peptidase_M48"/>
</dbReference>
<dbReference type="Gene3D" id="3.30.2010.10">
    <property type="entry name" value="Metalloproteases ('zincins'), catalytic domain"/>
    <property type="match status" value="1"/>
</dbReference>
<dbReference type="CDD" id="cd07328">
    <property type="entry name" value="M48_Ste24p_like"/>
    <property type="match status" value="1"/>
</dbReference>
<dbReference type="PANTHER" id="PTHR43221:SF2">
    <property type="entry name" value="PROTEASE HTPX HOMOLOG"/>
    <property type="match status" value="1"/>
</dbReference>
<evidence type="ECO:0000256" key="2">
    <source>
        <dbReference type="ARBA" id="ARBA00022475"/>
    </source>
</evidence>
<keyword evidence="9" id="KW-0482">Metalloprotease</keyword>
<feature type="transmembrane region" description="Helical" evidence="11">
    <location>
        <begin position="73"/>
        <end position="98"/>
    </location>
</feature>
<evidence type="ECO:0000256" key="9">
    <source>
        <dbReference type="ARBA" id="ARBA00023049"/>
    </source>
</evidence>
<evidence type="ECO:0000256" key="8">
    <source>
        <dbReference type="ARBA" id="ARBA00022989"/>
    </source>
</evidence>
<dbReference type="GO" id="GO:0004222">
    <property type="term" value="F:metalloendopeptidase activity"/>
    <property type="evidence" value="ECO:0007669"/>
    <property type="project" value="InterPro"/>
</dbReference>
<evidence type="ECO:0000256" key="5">
    <source>
        <dbReference type="ARBA" id="ARBA00022723"/>
    </source>
</evidence>